<feature type="compositionally biased region" description="Polar residues" evidence="1">
    <location>
        <begin position="259"/>
        <end position="273"/>
    </location>
</feature>
<accession>A0ABD3ER97</accession>
<proteinExistence type="predicted"/>
<keyword evidence="3" id="KW-1185">Reference proteome</keyword>
<protein>
    <submittedName>
        <fullName evidence="2">Uncharacterized protein</fullName>
    </submittedName>
</protein>
<name>A0ABD3ER97_9STRA</name>
<evidence type="ECO:0000256" key="1">
    <source>
        <dbReference type="SAM" id="MobiDB-lite"/>
    </source>
</evidence>
<dbReference type="EMBL" id="JBIMZQ010000075">
    <property type="protein sequence ID" value="KAL3656714.1"/>
    <property type="molecule type" value="Genomic_DNA"/>
</dbReference>
<sequence>MLPVMTIRERWSTLAALKSTEELAAAADLLRSIVRMSKLRLPKLRLPDESGKDETTRPAPKPSLKQVVYVRLRRRERANQVVLSSAEKYSFAKAMVEPLLEHLSSLGSAEFYDELQAWKSTVEEGLRLGESRAKASVEPAYTDDDEDDDLDQRMASTIDPADAMATAKLMEALEIENMDDVTDGLISGDDIAPTQLAKVQREETQEHKITSSDSSRADGHDEPTAGIPPNGEDVHDEETVPRQVDIINVPKPKRRNRSRSTPTQLRQTKNSPGASRLAVHKYPSHLTVRLDELVTWARNTPNMKHVLTMMEKYPVQLTDAYLRLRVIKCQWEAMRNADYMHPFVIPVDLTRSMEAAITTARKEQREPDKLDARLSQQGIVLDIVATIDPKIWKFCSRYVNAMTVFYRVKAKAKSWVEDRKWLEGNWTKLDSVIDLFAKETKTWSVTREAVRNRHQTLANEVISKFTACRLRSEFATRCEKVTVRFEEMIGSVCRGWLTDSSIEFCFSDIAASTGAVA</sequence>
<feature type="region of interest" description="Disordered" evidence="1">
    <location>
        <begin position="198"/>
        <end position="278"/>
    </location>
</feature>
<feature type="compositionally biased region" description="Acidic residues" evidence="1">
    <location>
        <begin position="141"/>
        <end position="150"/>
    </location>
</feature>
<organism evidence="2 3">
    <name type="scientific">Phytophthora oleae</name>
    <dbReference type="NCBI Taxonomy" id="2107226"/>
    <lineage>
        <taxon>Eukaryota</taxon>
        <taxon>Sar</taxon>
        <taxon>Stramenopiles</taxon>
        <taxon>Oomycota</taxon>
        <taxon>Peronosporomycetes</taxon>
        <taxon>Peronosporales</taxon>
        <taxon>Peronosporaceae</taxon>
        <taxon>Phytophthora</taxon>
    </lineage>
</organism>
<feature type="compositionally biased region" description="Basic and acidic residues" evidence="1">
    <location>
        <begin position="199"/>
        <end position="223"/>
    </location>
</feature>
<evidence type="ECO:0000313" key="3">
    <source>
        <dbReference type="Proteomes" id="UP001632037"/>
    </source>
</evidence>
<dbReference type="Proteomes" id="UP001632037">
    <property type="component" value="Unassembled WGS sequence"/>
</dbReference>
<feature type="region of interest" description="Disordered" evidence="1">
    <location>
        <begin position="130"/>
        <end position="150"/>
    </location>
</feature>
<dbReference type="AlphaFoldDB" id="A0ABD3ER97"/>
<comment type="caution">
    <text evidence="2">The sequence shown here is derived from an EMBL/GenBank/DDBJ whole genome shotgun (WGS) entry which is preliminary data.</text>
</comment>
<evidence type="ECO:0000313" key="2">
    <source>
        <dbReference type="EMBL" id="KAL3656714.1"/>
    </source>
</evidence>
<gene>
    <name evidence="2" type="ORF">V7S43_018378</name>
</gene>
<reference evidence="2 3" key="1">
    <citation type="submission" date="2024-09" db="EMBL/GenBank/DDBJ databases">
        <title>Genome sequencing and assembly of Phytophthora oleae, isolate VK10A, causative agent of rot of olive drupes.</title>
        <authorList>
            <person name="Conti Taguali S."/>
            <person name="Riolo M."/>
            <person name="La Spada F."/>
            <person name="Cacciola S.O."/>
            <person name="Dionisio G."/>
        </authorList>
    </citation>
    <scope>NUCLEOTIDE SEQUENCE [LARGE SCALE GENOMIC DNA]</scope>
    <source>
        <strain evidence="2 3">VK10A</strain>
    </source>
</reference>